<keyword evidence="2 6" id="KW-0472">Membrane</keyword>
<dbReference type="NCBIfam" id="TIGR03302">
    <property type="entry name" value="OM_YfiO"/>
    <property type="match status" value="1"/>
</dbReference>
<dbReference type="GO" id="GO:0043165">
    <property type="term" value="P:Gram-negative-bacterium-type cell outer membrane assembly"/>
    <property type="evidence" value="ECO:0007669"/>
    <property type="project" value="UniProtKB-UniRule"/>
</dbReference>
<dbReference type="InterPro" id="IPR039565">
    <property type="entry name" value="BamD-like"/>
</dbReference>
<accession>A0A4Q7YHN1</accession>
<evidence type="ECO:0000313" key="9">
    <source>
        <dbReference type="EMBL" id="RZU36917.1"/>
    </source>
</evidence>
<comment type="caution">
    <text evidence="9">The sequence shown here is derived from an EMBL/GenBank/DDBJ whole genome shotgun (WGS) entry which is preliminary data.</text>
</comment>
<reference evidence="9 10" key="1">
    <citation type="submission" date="2019-02" db="EMBL/GenBank/DDBJ databases">
        <title>Genomic Encyclopedia of Type Strains, Phase IV (KMG-IV): sequencing the most valuable type-strain genomes for metagenomic binning, comparative biology and taxonomic classification.</title>
        <authorList>
            <person name="Goeker M."/>
        </authorList>
    </citation>
    <scope>NUCLEOTIDE SEQUENCE [LARGE SCALE GENOMIC DNA]</scope>
    <source>
        <strain evidence="9 10">DSM 105135</strain>
    </source>
</reference>
<dbReference type="PANTHER" id="PTHR37423:SF1">
    <property type="entry name" value="OUTER MEMBRANE PROTEIN ASSEMBLY FACTOR BAMD"/>
    <property type="match status" value="1"/>
</dbReference>
<dbReference type="PROSITE" id="PS51257">
    <property type="entry name" value="PROKAR_LIPOPROTEIN"/>
    <property type="match status" value="1"/>
</dbReference>
<dbReference type="SUPFAM" id="SSF48452">
    <property type="entry name" value="TPR-like"/>
    <property type="match status" value="2"/>
</dbReference>
<dbReference type="Gene3D" id="1.25.40.10">
    <property type="entry name" value="Tetratricopeptide repeat domain"/>
    <property type="match status" value="1"/>
</dbReference>
<evidence type="ECO:0000256" key="4">
    <source>
        <dbReference type="ARBA" id="ARBA00023237"/>
    </source>
</evidence>
<dbReference type="CDD" id="cd15830">
    <property type="entry name" value="BamD"/>
    <property type="match status" value="1"/>
</dbReference>
<dbReference type="GO" id="GO:1990063">
    <property type="term" value="C:Bam protein complex"/>
    <property type="evidence" value="ECO:0007669"/>
    <property type="project" value="TreeGrafter"/>
</dbReference>
<evidence type="ECO:0000259" key="8">
    <source>
        <dbReference type="Pfam" id="PF13525"/>
    </source>
</evidence>
<keyword evidence="4 6" id="KW-0998">Cell outer membrane</keyword>
<feature type="signal peptide" evidence="7">
    <location>
        <begin position="1"/>
        <end position="19"/>
    </location>
</feature>
<protein>
    <recommendedName>
        <fullName evidence="6">Outer membrane protein assembly factor BamD</fullName>
    </recommendedName>
</protein>
<dbReference type="AlphaFoldDB" id="A0A4Q7YHN1"/>
<dbReference type="RefSeq" id="WP_165391518.1">
    <property type="nucleotide sequence ID" value="NZ_SHKX01000016.1"/>
</dbReference>
<dbReference type="InterPro" id="IPR017689">
    <property type="entry name" value="BamD"/>
</dbReference>
<dbReference type="Pfam" id="PF13525">
    <property type="entry name" value="YfiO"/>
    <property type="match status" value="1"/>
</dbReference>
<name>A0A4Q7YHN1_9GAMM</name>
<evidence type="ECO:0000256" key="5">
    <source>
        <dbReference type="ARBA" id="ARBA00023288"/>
    </source>
</evidence>
<keyword evidence="10" id="KW-1185">Reference proteome</keyword>
<dbReference type="InterPro" id="IPR011990">
    <property type="entry name" value="TPR-like_helical_dom_sf"/>
</dbReference>
<comment type="subcellular location">
    <subcellularLocation>
        <location evidence="6">Cell outer membrane</location>
        <topology evidence="6">Lipid-anchor</topology>
    </subcellularLocation>
</comment>
<dbReference type="HAMAP" id="MF_00922">
    <property type="entry name" value="OM_assembly_BamD"/>
    <property type="match status" value="1"/>
</dbReference>
<dbReference type="GO" id="GO:0051205">
    <property type="term" value="P:protein insertion into membrane"/>
    <property type="evidence" value="ECO:0007669"/>
    <property type="project" value="UniProtKB-UniRule"/>
</dbReference>
<gene>
    <name evidence="6" type="primary">bamD</name>
    <name evidence="9" type="ORF">EV700_3130</name>
</gene>
<comment type="function">
    <text evidence="6">Part of the outer membrane protein assembly complex, which is involved in assembly and insertion of beta-barrel proteins into the outer membrane.</text>
</comment>
<evidence type="ECO:0000256" key="7">
    <source>
        <dbReference type="SAM" id="SignalP"/>
    </source>
</evidence>
<comment type="subunit">
    <text evidence="6">Part of the Bam complex.</text>
</comment>
<sequence>MRRYAALALAVALAACSHAPDKTQSLSEKEYYDAAQKSLAFGNFETATKHLEALESHFPVGRYTEQAQLQLIYARLKHLDYSGALSAADRFIRLHPQHERLDYAMYLKGLASFESGRDSMLAMFNQNEAHRDQSNSRNAFAIFRDLVTRFPNSAYAADARQRMIDLRNNFAEGEMHAARYYLKRGTLVSALNRSRWVIENYPQTPQTPEALAMSAFCYDKLGQPELAATTLATLKLNYPDYVDAKGRPKVDLGPQNEKRSWLNMATWGLIGSTNTESSDTPPPPPAAQP</sequence>
<dbReference type="PANTHER" id="PTHR37423">
    <property type="entry name" value="SOLUBLE LYTIC MUREIN TRANSGLYCOSYLASE-RELATED"/>
    <property type="match status" value="1"/>
</dbReference>
<feature type="chain" id="PRO_5021050200" description="Outer membrane protein assembly factor BamD" evidence="7">
    <location>
        <begin position="20"/>
        <end position="289"/>
    </location>
</feature>
<keyword evidence="3 6" id="KW-0564">Palmitate</keyword>
<evidence type="ECO:0000256" key="6">
    <source>
        <dbReference type="HAMAP-Rule" id="MF_00922"/>
    </source>
</evidence>
<evidence type="ECO:0000256" key="1">
    <source>
        <dbReference type="ARBA" id="ARBA00022729"/>
    </source>
</evidence>
<feature type="domain" description="Outer membrane lipoprotein BamD-like" evidence="8">
    <location>
        <begin position="27"/>
        <end position="230"/>
    </location>
</feature>
<proteinExistence type="inferred from homology"/>
<keyword evidence="1 6" id="KW-0732">Signal</keyword>
<dbReference type="Proteomes" id="UP000292423">
    <property type="component" value="Unassembled WGS sequence"/>
</dbReference>
<organism evidence="9 10">
    <name type="scientific">Fluviicoccus keumensis</name>
    <dbReference type="NCBI Taxonomy" id="1435465"/>
    <lineage>
        <taxon>Bacteria</taxon>
        <taxon>Pseudomonadati</taxon>
        <taxon>Pseudomonadota</taxon>
        <taxon>Gammaproteobacteria</taxon>
        <taxon>Moraxellales</taxon>
        <taxon>Moraxellaceae</taxon>
        <taxon>Fluviicoccus</taxon>
    </lineage>
</organism>
<comment type="similarity">
    <text evidence="6">Belongs to the BamD family.</text>
</comment>
<dbReference type="EMBL" id="SHKX01000016">
    <property type="protein sequence ID" value="RZU36917.1"/>
    <property type="molecule type" value="Genomic_DNA"/>
</dbReference>
<evidence type="ECO:0000313" key="10">
    <source>
        <dbReference type="Proteomes" id="UP000292423"/>
    </source>
</evidence>
<evidence type="ECO:0000256" key="3">
    <source>
        <dbReference type="ARBA" id="ARBA00023139"/>
    </source>
</evidence>
<evidence type="ECO:0000256" key="2">
    <source>
        <dbReference type="ARBA" id="ARBA00023136"/>
    </source>
</evidence>
<keyword evidence="5 6" id="KW-0449">Lipoprotein</keyword>